<name>A0A2K2UEB2_9ACTN</name>
<sequence length="184" mass="20558">MASSIYDFTVKDQQGEDVSLADYRGRVLLMVNTATECGFTPTYAQLEELYRAFHDRGFDVLDFPCDQFGHQAPGTDEEIAAFCTSRFGVTFPQFAKIEVNGEGADPLFAYLQQQKGFEGFDESHDLTQVLEDLLAGADPDYASKPDIKWNFTKFLVDRDGNVVRRFEPTTSIPDAVASAVEELL</sequence>
<comment type="similarity">
    <text evidence="1 5">Belongs to the glutathione peroxidase family.</text>
</comment>
<dbReference type="Proteomes" id="UP000236197">
    <property type="component" value="Unassembled WGS sequence"/>
</dbReference>
<dbReference type="AlphaFoldDB" id="A0A2K2UEB2"/>
<comment type="caution">
    <text evidence="7">The sequence shown here is derived from an EMBL/GenBank/DDBJ whole genome shotgun (WGS) entry which is preliminary data.</text>
</comment>
<gene>
    <name evidence="7" type="ORF">C2L71_00925</name>
</gene>
<organism evidence="7 8">
    <name type="scientific">Enteroscipio rubneri</name>
    <dbReference type="NCBI Taxonomy" id="2070686"/>
    <lineage>
        <taxon>Bacteria</taxon>
        <taxon>Bacillati</taxon>
        <taxon>Actinomycetota</taxon>
        <taxon>Coriobacteriia</taxon>
        <taxon>Eggerthellales</taxon>
        <taxon>Eggerthellaceae</taxon>
        <taxon>Enteroscipio</taxon>
    </lineage>
</organism>
<dbReference type="OrthoDB" id="9785502at2"/>
<dbReference type="PANTHER" id="PTHR11592:SF78">
    <property type="entry name" value="GLUTATHIONE PEROXIDASE"/>
    <property type="match status" value="1"/>
</dbReference>
<proteinExistence type="inferred from homology"/>
<evidence type="ECO:0000256" key="4">
    <source>
        <dbReference type="PIRSR" id="PIRSR000303-1"/>
    </source>
</evidence>
<dbReference type="InterPro" id="IPR013766">
    <property type="entry name" value="Thioredoxin_domain"/>
</dbReference>
<keyword evidence="2 5" id="KW-0575">Peroxidase</keyword>
<feature type="domain" description="Thioredoxin" evidence="6">
    <location>
        <begin position="1"/>
        <end position="184"/>
    </location>
</feature>
<dbReference type="GO" id="GO:0034599">
    <property type="term" value="P:cellular response to oxidative stress"/>
    <property type="evidence" value="ECO:0007669"/>
    <property type="project" value="TreeGrafter"/>
</dbReference>
<dbReference type="SUPFAM" id="SSF52833">
    <property type="entry name" value="Thioredoxin-like"/>
    <property type="match status" value="1"/>
</dbReference>
<feature type="active site" evidence="4">
    <location>
        <position position="37"/>
    </location>
</feature>
<evidence type="ECO:0000313" key="8">
    <source>
        <dbReference type="Proteomes" id="UP000236197"/>
    </source>
</evidence>
<dbReference type="CDD" id="cd00340">
    <property type="entry name" value="GSH_Peroxidase"/>
    <property type="match status" value="1"/>
</dbReference>
<evidence type="ECO:0000256" key="5">
    <source>
        <dbReference type="RuleBase" id="RU000499"/>
    </source>
</evidence>
<dbReference type="Pfam" id="PF00255">
    <property type="entry name" value="GSHPx"/>
    <property type="match status" value="1"/>
</dbReference>
<dbReference type="EMBL" id="PPEK01000001">
    <property type="protein sequence ID" value="PNV68582.1"/>
    <property type="molecule type" value="Genomic_DNA"/>
</dbReference>
<dbReference type="PIRSF" id="PIRSF000303">
    <property type="entry name" value="Glutathion_perox"/>
    <property type="match status" value="1"/>
</dbReference>
<dbReference type="RefSeq" id="WP_103263908.1">
    <property type="nucleotide sequence ID" value="NZ_CABMLE010000001.1"/>
</dbReference>
<accession>A0A2K2UEB2</accession>
<dbReference type="Gene3D" id="3.40.30.10">
    <property type="entry name" value="Glutaredoxin"/>
    <property type="match status" value="1"/>
</dbReference>
<dbReference type="GO" id="GO:0004601">
    <property type="term" value="F:peroxidase activity"/>
    <property type="evidence" value="ECO:0007669"/>
    <property type="project" value="UniProtKB-KW"/>
</dbReference>
<dbReference type="PROSITE" id="PS00460">
    <property type="entry name" value="GLUTATHIONE_PEROXID_1"/>
    <property type="match status" value="1"/>
</dbReference>
<dbReference type="PANTHER" id="PTHR11592">
    <property type="entry name" value="GLUTATHIONE PEROXIDASE"/>
    <property type="match status" value="1"/>
</dbReference>
<reference evidence="8" key="1">
    <citation type="submission" date="2018-01" db="EMBL/GenBank/DDBJ databases">
        <title>Rubneribacter badeniensis gen. nov., sp. nov., and Colonibacter rubneri, gen. nov., sp. nov., WGS of new members of the Eggerthellaceae.</title>
        <authorList>
            <person name="Danylec N."/>
            <person name="Stoll D.A."/>
            <person name="Doetsch A."/>
            <person name="Kulling S.E."/>
            <person name="Huch M."/>
        </authorList>
    </citation>
    <scope>NUCLEOTIDE SEQUENCE [LARGE SCALE GENOMIC DNA]</scope>
    <source>
        <strain evidence="8">ResAG-96</strain>
    </source>
</reference>
<evidence type="ECO:0000256" key="1">
    <source>
        <dbReference type="ARBA" id="ARBA00006926"/>
    </source>
</evidence>
<keyword evidence="8" id="KW-1185">Reference proteome</keyword>
<evidence type="ECO:0000256" key="3">
    <source>
        <dbReference type="ARBA" id="ARBA00023002"/>
    </source>
</evidence>
<dbReference type="InterPro" id="IPR000889">
    <property type="entry name" value="Glutathione_peroxidase"/>
</dbReference>
<dbReference type="FunFam" id="3.40.30.10:FF:000010">
    <property type="entry name" value="Glutathione peroxidase"/>
    <property type="match status" value="1"/>
</dbReference>
<evidence type="ECO:0000256" key="2">
    <source>
        <dbReference type="ARBA" id="ARBA00022559"/>
    </source>
</evidence>
<protein>
    <recommendedName>
        <fullName evidence="5">Glutathione peroxidase</fullName>
    </recommendedName>
</protein>
<dbReference type="InterPro" id="IPR036249">
    <property type="entry name" value="Thioredoxin-like_sf"/>
</dbReference>
<dbReference type="PROSITE" id="PS51352">
    <property type="entry name" value="THIOREDOXIN_2"/>
    <property type="match status" value="1"/>
</dbReference>
<evidence type="ECO:0000313" key="7">
    <source>
        <dbReference type="EMBL" id="PNV68582.1"/>
    </source>
</evidence>
<dbReference type="InterPro" id="IPR029759">
    <property type="entry name" value="GPX_AS"/>
</dbReference>
<dbReference type="PRINTS" id="PR01011">
    <property type="entry name" value="GLUTPROXDASE"/>
</dbReference>
<dbReference type="PROSITE" id="PS51355">
    <property type="entry name" value="GLUTATHIONE_PEROXID_3"/>
    <property type="match status" value="1"/>
</dbReference>
<evidence type="ECO:0000259" key="6">
    <source>
        <dbReference type="PROSITE" id="PS51352"/>
    </source>
</evidence>
<keyword evidence="3 5" id="KW-0560">Oxidoreductase</keyword>